<dbReference type="Gene3D" id="3.40.109.10">
    <property type="entry name" value="NADH Oxidase"/>
    <property type="match status" value="1"/>
</dbReference>
<evidence type="ECO:0000313" key="6">
    <source>
        <dbReference type="Proteomes" id="UP000613840"/>
    </source>
</evidence>
<dbReference type="GO" id="GO:0016491">
    <property type="term" value="F:oxidoreductase activity"/>
    <property type="evidence" value="ECO:0007669"/>
    <property type="project" value="UniProtKB-KW"/>
</dbReference>
<keyword evidence="1" id="KW-0285">Flavoprotein</keyword>
<dbReference type="PANTHER" id="PTHR23026">
    <property type="entry name" value="NADPH NITROREDUCTASE"/>
    <property type="match status" value="1"/>
</dbReference>
<dbReference type="Proteomes" id="UP000613840">
    <property type="component" value="Unassembled WGS sequence"/>
</dbReference>
<evidence type="ECO:0000256" key="1">
    <source>
        <dbReference type="ARBA" id="ARBA00022630"/>
    </source>
</evidence>
<reference evidence="5" key="1">
    <citation type="journal article" date="2014" name="Int. J. Syst. Evol. Microbiol.">
        <title>Complete genome sequence of Corynebacterium casei LMG S-19264T (=DSM 44701T), isolated from a smear-ripened cheese.</title>
        <authorList>
            <consortium name="US DOE Joint Genome Institute (JGI-PGF)"/>
            <person name="Walter F."/>
            <person name="Albersmeier A."/>
            <person name="Kalinowski J."/>
            <person name="Ruckert C."/>
        </authorList>
    </citation>
    <scope>NUCLEOTIDE SEQUENCE</scope>
    <source>
        <strain evidence="5">CGMCC 4.7306</strain>
    </source>
</reference>
<proteinExistence type="predicted"/>
<sequence length="257" mass="28767">MSVAEASLAGLYDVIARRRDVRAEFTGQPIADDQLLRILGAAHQAPSVGHSQPWDFILVRDHGTRQRFQQHVAAERDLYASELSGERSDTFAKIKIEGILESSLGIVVTYDAARGGPAVLGRHAIADAGLYSTCLAIQNLWLAAIGEGLGVGWVSFYREPFLRRLLDIPEEIRPIAWLCVGTISRLQDAPDLERHRWRDRRPLAEALHYETFRNGAITTDPEVADDQIDRSLRARDLRRCGDEPRDARGETVRNAQH</sequence>
<keyword evidence="3" id="KW-0560">Oxidoreductase</keyword>
<organism evidence="5 6">
    <name type="scientific">Microlunatus endophyticus</name>
    <dbReference type="NCBI Taxonomy" id="1716077"/>
    <lineage>
        <taxon>Bacteria</taxon>
        <taxon>Bacillati</taxon>
        <taxon>Actinomycetota</taxon>
        <taxon>Actinomycetes</taxon>
        <taxon>Propionibacteriales</taxon>
        <taxon>Propionibacteriaceae</taxon>
        <taxon>Microlunatus</taxon>
    </lineage>
</organism>
<keyword evidence="2" id="KW-0288">FMN</keyword>
<comment type="caution">
    <text evidence="5">The sequence shown here is derived from an EMBL/GenBank/DDBJ whole genome shotgun (WGS) entry which is preliminary data.</text>
</comment>
<feature type="domain" description="Nitroreductase" evidence="4">
    <location>
        <begin position="15"/>
        <end position="181"/>
    </location>
</feature>
<evidence type="ECO:0000256" key="2">
    <source>
        <dbReference type="ARBA" id="ARBA00022643"/>
    </source>
</evidence>
<protein>
    <submittedName>
        <fullName evidence="5">5,6-dimethylbenzimidazole synthase</fullName>
    </submittedName>
</protein>
<dbReference type="PANTHER" id="PTHR23026:SF90">
    <property type="entry name" value="IODOTYROSINE DEIODINASE 1"/>
    <property type="match status" value="1"/>
</dbReference>
<gene>
    <name evidence="5" type="ORF">GCM10011575_17950</name>
</gene>
<keyword evidence="6" id="KW-1185">Reference proteome</keyword>
<evidence type="ECO:0000256" key="3">
    <source>
        <dbReference type="ARBA" id="ARBA00023002"/>
    </source>
</evidence>
<dbReference type="InterPro" id="IPR029479">
    <property type="entry name" value="Nitroreductase"/>
</dbReference>
<dbReference type="EMBL" id="BMMZ01000003">
    <property type="protein sequence ID" value="GGL59823.1"/>
    <property type="molecule type" value="Genomic_DNA"/>
</dbReference>
<accession>A0A917S647</accession>
<dbReference type="Pfam" id="PF00881">
    <property type="entry name" value="Nitroreductase"/>
    <property type="match status" value="1"/>
</dbReference>
<evidence type="ECO:0000259" key="4">
    <source>
        <dbReference type="Pfam" id="PF00881"/>
    </source>
</evidence>
<dbReference type="RefSeq" id="WP_188894825.1">
    <property type="nucleotide sequence ID" value="NZ_BMMZ01000003.1"/>
</dbReference>
<dbReference type="SUPFAM" id="SSF55469">
    <property type="entry name" value="FMN-dependent nitroreductase-like"/>
    <property type="match status" value="1"/>
</dbReference>
<dbReference type="NCBIfam" id="TIGR02476">
    <property type="entry name" value="BluB"/>
    <property type="match status" value="1"/>
</dbReference>
<dbReference type="InterPro" id="IPR050627">
    <property type="entry name" value="Nitroreductase/BluB"/>
</dbReference>
<evidence type="ECO:0000313" key="5">
    <source>
        <dbReference type="EMBL" id="GGL59823.1"/>
    </source>
</evidence>
<dbReference type="InterPro" id="IPR012825">
    <property type="entry name" value="BluB"/>
</dbReference>
<reference evidence="5" key="2">
    <citation type="submission" date="2020-09" db="EMBL/GenBank/DDBJ databases">
        <authorList>
            <person name="Sun Q."/>
            <person name="Zhou Y."/>
        </authorList>
    </citation>
    <scope>NUCLEOTIDE SEQUENCE</scope>
    <source>
        <strain evidence="5">CGMCC 4.7306</strain>
    </source>
</reference>
<dbReference type="AlphaFoldDB" id="A0A917S647"/>
<dbReference type="InterPro" id="IPR000415">
    <property type="entry name" value="Nitroreductase-like"/>
</dbReference>
<name>A0A917S647_9ACTN</name>